<sequence>LYSALTLKLNYLSSKVAVLECGNSSTGRDFASRDNIQPRPRKMNFLASTILVLWTVGCVGALPEISFSCTNKSIPWPECYHVLNNKTNSGSYVERAEGGKCTATTDNSHIGAYCCSSWAEITEGNHDNFHSTAVSTAVPNQLTDPV</sequence>
<evidence type="ECO:0000313" key="2">
    <source>
        <dbReference type="Proteomes" id="UP000239156"/>
    </source>
</evidence>
<protein>
    <submittedName>
        <fullName evidence="1">Uncharacterized protein</fullName>
    </submittedName>
</protein>
<dbReference type="VEuPathDB" id="FungiDB:PSHT_08205"/>
<dbReference type="AlphaFoldDB" id="A0A2S4V2E3"/>
<reference evidence="1" key="1">
    <citation type="submission" date="2017-12" db="EMBL/GenBank/DDBJ databases">
        <title>Gene loss provides genomic basis for host adaptation in cereal stripe rust fungi.</title>
        <authorList>
            <person name="Xia C."/>
        </authorList>
    </citation>
    <scope>NUCLEOTIDE SEQUENCE [LARGE SCALE GENOMIC DNA]</scope>
    <source>
        <strain evidence="1">93-210</strain>
    </source>
</reference>
<keyword evidence="2" id="KW-1185">Reference proteome</keyword>
<dbReference type="VEuPathDB" id="FungiDB:PSTT_10952"/>
<evidence type="ECO:0000313" key="1">
    <source>
        <dbReference type="EMBL" id="POW03650.1"/>
    </source>
</evidence>
<organism evidence="1 2">
    <name type="scientific">Puccinia striiformis</name>
    <dbReference type="NCBI Taxonomy" id="27350"/>
    <lineage>
        <taxon>Eukaryota</taxon>
        <taxon>Fungi</taxon>
        <taxon>Dikarya</taxon>
        <taxon>Basidiomycota</taxon>
        <taxon>Pucciniomycotina</taxon>
        <taxon>Pucciniomycetes</taxon>
        <taxon>Pucciniales</taxon>
        <taxon>Pucciniaceae</taxon>
        <taxon>Puccinia</taxon>
    </lineage>
</organism>
<proteinExistence type="predicted"/>
<accession>A0A2S4V2E3</accession>
<comment type="caution">
    <text evidence="1">The sequence shown here is derived from an EMBL/GenBank/DDBJ whole genome shotgun (WGS) entry which is preliminary data.</text>
</comment>
<name>A0A2S4V2E3_9BASI</name>
<dbReference type="Proteomes" id="UP000239156">
    <property type="component" value="Unassembled WGS sequence"/>
</dbReference>
<gene>
    <name evidence="1" type="ORF">PSTT_10952</name>
</gene>
<dbReference type="EMBL" id="PKSL01000122">
    <property type="protein sequence ID" value="POW03650.1"/>
    <property type="molecule type" value="Genomic_DNA"/>
</dbReference>
<feature type="non-terminal residue" evidence="1">
    <location>
        <position position="1"/>
    </location>
</feature>
<feature type="non-terminal residue" evidence="1">
    <location>
        <position position="146"/>
    </location>
</feature>